<sequence>MTPRRTALTVVAWLWVAVPFAYGLYELMLKLKQLFSG</sequence>
<evidence type="ECO:0000313" key="2">
    <source>
        <dbReference type="Proteomes" id="UP000184388"/>
    </source>
</evidence>
<proteinExistence type="predicted"/>
<evidence type="ECO:0000313" key="1">
    <source>
        <dbReference type="EMBL" id="SHM05993.1"/>
    </source>
</evidence>
<gene>
    <name evidence="1" type="ORF">SAMN05216268_108106</name>
</gene>
<dbReference type="RefSeq" id="WP_420894756.1">
    <property type="nucleotide sequence ID" value="NZ_FRBK01000008.1"/>
</dbReference>
<dbReference type="AlphaFoldDB" id="A0A9X8MW86"/>
<dbReference type="EMBL" id="FRBK01000008">
    <property type="protein sequence ID" value="SHM05993.1"/>
    <property type="molecule type" value="Genomic_DNA"/>
</dbReference>
<comment type="caution">
    <text evidence="1">The sequence shown here is derived from an EMBL/GenBank/DDBJ whole genome shotgun (WGS) entry which is preliminary data.</text>
</comment>
<dbReference type="Proteomes" id="UP000184388">
    <property type="component" value="Unassembled WGS sequence"/>
</dbReference>
<accession>A0A9X8MW86</accession>
<reference evidence="2" key="1">
    <citation type="submission" date="2016-11" db="EMBL/GenBank/DDBJ databases">
        <authorList>
            <person name="Jaros S."/>
            <person name="Januszkiewicz K."/>
            <person name="Wedrychowicz H."/>
        </authorList>
    </citation>
    <scope>NUCLEOTIDE SEQUENCE [LARGE SCALE GENOMIC DNA]</scope>
    <source>
        <strain evidence="2">CGMCC 4.3555</strain>
    </source>
</reference>
<name>A0A9X8MW86_9ACTN</name>
<protein>
    <submittedName>
        <fullName evidence="1">Uncharacterized protein</fullName>
    </submittedName>
</protein>
<organism evidence="1 2">
    <name type="scientific">Streptomyces yunnanensis</name>
    <dbReference type="NCBI Taxonomy" id="156453"/>
    <lineage>
        <taxon>Bacteria</taxon>
        <taxon>Bacillati</taxon>
        <taxon>Actinomycetota</taxon>
        <taxon>Actinomycetes</taxon>
        <taxon>Kitasatosporales</taxon>
        <taxon>Streptomycetaceae</taxon>
        <taxon>Streptomyces</taxon>
    </lineage>
</organism>